<dbReference type="SUPFAM" id="SSF54001">
    <property type="entry name" value="Cysteine proteinases"/>
    <property type="match status" value="1"/>
</dbReference>
<dbReference type="Pfam" id="PF01841">
    <property type="entry name" value="Transglut_core"/>
    <property type="match status" value="1"/>
</dbReference>
<keyword evidence="2" id="KW-0812">Transmembrane</keyword>
<feature type="compositionally biased region" description="Basic and acidic residues" evidence="1">
    <location>
        <begin position="784"/>
        <end position="793"/>
    </location>
</feature>
<evidence type="ECO:0000256" key="2">
    <source>
        <dbReference type="SAM" id="Phobius"/>
    </source>
</evidence>
<keyword evidence="2" id="KW-1133">Transmembrane helix</keyword>
<accession>A0A4P7IBV3</accession>
<dbReference type="PANTHER" id="PTHR42736">
    <property type="entry name" value="PROTEIN-GLUTAMINE GAMMA-GLUTAMYLTRANSFERASE"/>
    <property type="match status" value="1"/>
</dbReference>
<dbReference type="KEGG" id="nsn:EXE58_00150"/>
<dbReference type="PANTHER" id="PTHR42736:SF1">
    <property type="entry name" value="PROTEIN-GLUTAMINE GAMMA-GLUTAMYLTRANSFERASE"/>
    <property type="match status" value="1"/>
</dbReference>
<dbReference type="EMBL" id="CP038436">
    <property type="protein sequence ID" value="QBX54040.1"/>
    <property type="molecule type" value="Genomic_DNA"/>
</dbReference>
<feature type="transmembrane region" description="Helical" evidence="2">
    <location>
        <begin position="12"/>
        <end position="32"/>
    </location>
</feature>
<evidence type="ECO:0000313" key="4">
    <source>
        <dbReference type="EMBL" id="QBX54040.1"/>
    </source>
</evidence>
<feature type="transmembrane region" description="Helical" evidence="2">
    <location>
        <begin position="121"/>
        <end position="140"/>
    </location>
</feature>
<keyword evidence="5" id="KW-1185">Reference proteome</keyword>
<gene>
    <name evidence="4" type="ORF">EXE58_00150</name>
</gene>
<evidence type="ECO:0000256" key="1">
    <source>
        <dbReference type="SAM" id="MobiDB-lite"/>
    </source>
</evidence>
<dbReference type="InterPro" id="IPR021878">
    <property type="entry name" value="TgpA_N"/>
</dbReference>
<feature type="region of interest" description="Disordered" evidence="1">
    <location>
        <begin position="759"/>
        <end position="793"/>
    </location>
</feature>
<feature type="transmembrane region" description="Helical" evidence="2">
    <location>
        <begin position="38"/>
        <end position="57"/>
    </location>
</feature>
<feature type="compositionally biased region" description="Basic and acidic residues" evidence="1">
    <location>
        <begin position="681"/>
        <end position="691"/>
    </location>
</feature>
<dbReference type="SMART" id="SM00460">
    <property type="entry name" value="TGc"/>
    <property type="match status" value="1"/>
</dbReference>
<feature type="transmembrane region" description="Helical" evidence="2">
    <location>
        <begin position="218"/>
        <end position="236"/>
    </location>
</feature>
<dbReference type="Gene3D" id="3.10.620.30">
    <property type="match status" value="1"/>
</dbReference>
<dbReference type="InterPro" id="IPR002931">
    <property type="entry name" value="Transglutaminase-like"/>
</dbReference>
<dbReference type="InterPro" id="IPR038765">
    <property type="entry name" value="Papain-like_cys_pep_sf"/>
</dbReference>
<name>A0A4P7IBV3_9ACTN</name>
<feature type="region of interest" description="Disordered" evidence="1">
    <location>
        <begin position="658"/>
        <end position="691"/>
    </location>
</feature>
<dbReference type="RefSeq" id="WP_135266015.1">
    <property type="nucleotide sequence ID" value="NZ_CP038436.1"/>
</dbReference>
<dbReference type="InterPro" id="IPR052901">
    <property type="entry name" value="Bact_TGase-like"/>
</dbReference>
<feature type="domain" description="Transglutaminase-like" evidence="3">
    <location>
        <begin position="478"/>
        <end position="548"/>
    </location>
</feature>
<feature type="compositionally biased region" description="Low complexity" evidence="1">
    <location>
        <begin position="563"/>
        <end position="582"/>
    </location>
</feature>
<sequence>MSRDRSALVRRLEVGALAMLAGWITLLSWRALTVDFAAVAWPLLLLGALLTVGGSLARWCRVPAVLVLLCQLLLCAVVVVGATTGSLVPTAANLGDFTDAVRAALDSSRQYVAPIPASVPSVHPLLLIGGALLLLAIEVCAGTLRKVPLAGLALLVIHTVPSALTTTSVPWWTFIAGGGLFLAALFAQHSDELARWGHGAHDSDGNFSMRTGAVARSALALGSVAIALALAAPLAIPTLDTAVFDGPGPGARSITVKDPMVDLRRDLRRGQDVPLLWVSTSGPRPTYLRMAVLANFVDERWTPGDREIPEDQVAVGSLPGLDGVSTSLPRSTHRYGVRVSSDFDSTWLPTMPQITRINAGVDWRYDLATRDFIAAGEDVTAAARAYDFSGVELDYDPRSMDEAVSGITNVRSTFTDLPSSLPIEIRELATQVTQGAPTRYQKMQRLQQWFRQDGGFRYDIDAVDSVDEDGADLVSFLSEGGRVGYCEQFAASMAIMARVLGVPSRVAVGFLEPEGIDGGQWEFSAWDLHAWPELYFPGSGWVRFEPTPAARAGDVPAYTNTDVEAAPESPSPTSSSSTAVPAEPRPQPEDSSDTADEPLLGARGLTVLLVSLGLLLVAALLQLPRLRRGSLRRARLARGIEGVWEELQATAVDLGHTWPHGRSPRRTGAFLGSLLGTPSPARERPDRPRRGRLEAPLAAAALDRLVERLERSRYAPYAPEGSEAARGRLADDADLVMEALVSGVSGRVQRRAEWWPRSVVGSPWGRRPRQGPGVTGSTQVDPVATDRTEELVG</sequence>
<dbReference type="Pfam" id="PF11992">
    <property type="entry name" value="TgpA_N"/>
    <property type="match status" value="1"/>
</dbReference>
<protein>
    <submittedName>
        <fullName evidence="4">Transglutaminase domain-containing protein</fullName>
    </submittedName>
</protein>
<feature type="transmembrane region" description="Helical" evidence="2">
    <location>
        <begin position="170"/>
        <end position="187"/>
    </location>
</feature>
<keyword evidence="2" id="KW-0472">Membrane</keyword>
<feature type="region of interest" description="Disordered" evidence="1">
    <location>
        <begin position="562"/>
        <end position="597"/>
    </location>
</feature>
<reference evidence="4 5" key="1">
    <citation type="submission" date="2019-03" db="EMBL/GenBank/DDBJ databases">
        <title>Three New Species of Nocardioides, Nocardioides euryhalodurans sp. nov., Nocardioides seonyuensis sp. nov. and Nocardioides eburneoflavus sp. nov. Iolated from Soil.</title>
        <authorList>
            <person name="Roh S.G."/>
            <person name="Lee C."/>
            <person name="Kim M.-K."/>
            <person name="Kim S.B."/>
        </authorList>
    </citation>
    <scope>NUCLEOTIDE SEQUENCE [LARGE SCALE GENOMIC DNA]</scope>
    <source>
        <strain evidence="4 5">MMS17-SY207-3</strain>
    </source>
</reference>
<dbReference type="OrthoDB" id="9804023at2"/>
<evidence type="ECO:0000259" key="3">
    <source>
        <dbReference type="SMART" id="SM00460"/>
    </source>
</evidence>
<dbReference type="Proteomes" id="UP000294853">
    <property type="component" value="Chromosome"/>
</dbReference>
<feature type="transmembrane region" description="Helical" evidence="2">
    <location>
        <begin position="64"/>
        <end position="88"/>
    </location>
</feature>
<evidence type="ECO:0000313" key="5">
    <source>
        <dbReference type="Proteomes" id="UP000294853"/>
    </source>
</evidence>
<proteinExistence type="predicted"/>
<feature type="transmembrane region" description="Helical" evidence="2">
    <location>
        <begin position="147"/>
        <end position="164"/>
    </location>
</feature>
<dbReference type="AlphaFoldDB" id="A0A4P7IBV3"/>
<organism evidence="4 5">
    <name type="scientific">Nocardioides seonyuensis</name>
    <dbReference type="NCBI Taxonomy" id="2518371"/>
    <lineage>
        <taxon>Bacteria</taxon>
        <taxon>Bacillati</taxon>
        <taxon>Actinomycetota</taxon>
        <taxon>Actinomycetes</taxon>
        <taxon>Propionibacteriales</taxon>
        <taxon>Nocardioidaceae</taxon>
        <taxon>Nocardioides</taxon>
    </lineage>
</organism>